<gene>
    <name evidence="1" type="ORF">Q31a_27840</name>
</gene>
<protein>
    <submittedName>
        <fullName evidence="1">Uncharacterized protein</fullName>
    </submittedName>
</protein>
<evidence type="ECO:0000313" key="1">
    <source>
        <dbReference type="EMBL" id="QDV24466.1"/>
    </source>
</evidence>
<dbReference type="EMBL" id="CP036298">
    <property type="protein sequence ID" value="QDV24466.1"/>
    <property type="molecule type" value="Genomic_DNA"/>
</dbReference>
<reference evidence="1 2" key="1">
    <citation type="submission" date="2019-02" db="EMBL/GenBank/DDBJ databases">
        <title>Deep-cultivation of Planctomycetes and their phenomic and genomic characterization uncovers novel biology.</title>
        <authorList>
            <person name="Wiegand S."/>
            <person name="Jogler M."/>
            <person name="Boedeker C."/>
            <person name="Pinto D."/>
            <person name="Vollmers J."/>
            <person name="Rivas-Marin E."/>
            <person name="Kohn T."/>
            <person name="Peeters S.H."/>
            <person name="Heuer A."/>
            <person name="Rast P."/>
            <person name="Oberbeckmann S."/>
            <person name="Bunk B."/>
            <person name="Jeske O."/>
            <person name="Meyerdierks A."/>
            <person name="Storesund J.E."/>
            <person name="Kallscheuer N."/>
            <person name="Luecker S."/>
            <person name="Lage O.M."/>
            <person name="Pohl T."/>
            <person name="Merkel B.J."/>
            <person name="Hornburger P."/>
            <person name="Mueller R.-W."/>
            <person name="Bruemmer F."/>
            <person name="Labrenz M."/>
            <person name="Spormann A.M."/>
            <person name="Op den Camp H."/>
            <person name="Overmann J."/>
            <person name="Amann R."/>
            <person name="Jetten M.S.M."/>
            <person name="Mascher T."/>
            <person name="Medema M.H."/>
            <person name="Devos D.P."/>
            <person name="Kaster A.-K."/>
            <person name="Ovreas L."/>
            <person name="Rohde M."/>
            <person name="Galperin M.Y."/>
            <person name="Jogler C."/>
        </authorList>
    </citation>
    <scope>NUCLEOTIDE SEQUENCE [LARGE SCALE GENOMIC DNA]</scope>
    <source>
        <strain evidence="1 2">Q31a</strain>
    </source>
</reference>
<dbReference type="KEGG" id="ahel:Q31a_27840"/>
<organism evidence="1 2">
    <name type="scientific">Aureliella helgolandensis</name>
    <dbReference type="NCBI Taxonomy" id="2527968"/>
    <lineage>
        <taxon>Bacteria</taxon>
        <taxon>Pseudomonadati</taxon>
        <taxon>Planctomycetota</taxon>
        <taxon>Planctomycetia</taxon>
        <taxon>Pirellulales</taxon>
        <taxon>Pirellulaceae</taxon>
        <taxon>Aureliella</taxon>
    </lineage>
</organism>
<keyword evidence="2" id="KW-1185">Reference proteome</keyword>
<proteinExistence type="predicted"/>
<dbReference type="Proteomes" id="UP000318017">
    <property type="component" value="Chromosome"/>
</dbReference>
<dbReference type="AlphaFoldDB" id="A0A518G7A3"/>
<evidence type="ECO:0000313" key="2">
    <source>
        <dbReference type="Proteomes" id="UP000318017"/>
    </source>
</evidence>
<sequence length="128" mass="14658">MGPKLPRRIRRELKQQLQSILNDSWKDRPTGSLASDYFSAVEKTVGAHCCMLRLLQNDSGSHQGIFLLRRAPVTRLRNEAPEVGNKLVNSVQQRPVRLRAGRTVSWTRTQRITGHHRCLSWGWHGVHS</sequence>
<name>A0A518G7A3_9BACT</name>
<accession>A0A518G7A3</accession>